<evidence type="ECO:0000256" key="1">
    <source>
        <dbReference type="ARBA" id="ARBA00007447"/>
    </source>
</evidence>
<dbReference type="EMBL" id="CAJGYO010000002">
    <property type="protein sequence ID" value="CAD6210117.1"/>
    <property type="molecule type" value="Genomic_DNA"/>
</dbReference>
<evidence type="ECO:0000313" key="4">
    <source>
        <dbReference type="Proteomes" id="UP000604825"/>
    </source>
</evidence>
<keyword evidence="4" id="KW-1185">Reference proteome</keyword>
<proteinExistence type="inferred from homology"/>
<comment type="similarity">
    <text evidence="1">Belongs to the peptidase A1 family.</text>
</comment>
<dbReference type="Pfam" id="PF14541">
    <property type="entry name" value="TAXi_C"/>
    <property type="match status" value="1"/>
</dbReference>
<feature type="domain" description="Peptidase A1" evidence="2">
    <location>
        <begin position="1"/>
        <end position="201"/>
    </location>
</feature>
<dbReference type="OrthoDB" id="2747330at2759"/>
<organism evidence="3 4">
    <name type="scientific">Miscanthus lutarioriparius</name>
    <dbReference type="NCBI Taxonomy" id="422564"/>
    <lineage>
        <taxon>Eukaryota</taxon>
        <taxon>Viridiplantae</taxon>
        <taxon>Streptophyta</taxon>
        <taxon>Embryophyta</taxon>
        <taxon>Tracheophyta</taxon>
        <taxon>Spermatophyta</taxon>
        <taxon>Magnoliopsida</taxon>
        <taxon>Liliopsida</taxon>
        <taxon>Poales</taxon>
        <taxon>Poaceae</taxon>
        <taxon>PACMAD clade</taxon>
        <taxon>Panicoideae</taxon>
        <taxon>Andropogonodae</taxon>
        <taxon>Andropogoneae</taxon>
        <taxon>Saccharinae</taxon>
        <taxon>Miscanthus</taxon>
    </lineage>
</organism>
<comment type="caution">
    <text evidence="3">The sequence shown here is derived from an EMBL/GenBank/DDBJ whole genome shotgun (WGS) entry which is preliminary data.</text>
</comment>
<accession>A0A811MNL7</accession>
<dbReference type="InterPro" id="IPR033121">
    <property type="entry name" value="PEPTIDASE_A1"/>
</dbReference>
<dbReference type="GO" id="GO:0006508">
    <property type="term" value="P:proteolysis"/>
    <property type="evidence" value="ECO:0007669"/>
    <property type="project" value="InterPro"/>
</dbReference>
<evidence type="ECO:0000259" key="2">
    <source>
        <dbReference type="PROSITE" id="PS51767"/>
    </source>
</evidence>
<dbReference type="PANTHER" id="PTHR13683">
    <property type="entry name" value="ASPARTYL PROTEASES"/>
    <property type="match status" value="1"/>
</dbReference>
<dbReference type="AlphaFoldDB" id="A0A811MNL7"/>
<dbReference type="GO" id="GO:0004190">
    <property type="term" value="F:aspartic-type endopeptidase activity"/>
    <property type="evidence" value="ECO:0007669"/>
    <property type="project" value="InterPro"/>
</dbReference>
<dbReference type="Gene3D" id="2.40.70.10">
    <property type="entry name" value="Acid Proteases"/>
    <property type="match status" value="2"/>
</dbReference>
<dbReference type="InterPro" id="IPR001461">
    <property type="entry name" value="Aspartic_peptidase_A1"/>
</dbReference>
<name>A0A811MNL7_9POAL</name>
<dbReference type="PROSITE" id="PS51767">
    <property type="entry name" value="PEPTIDASE_A1"/>
    <property type="match status" value="1"/>
</dbReference>
<dbReference type="InterPro" id="IPR032799">
    <property type="entry name" value="TAXi_C"/>
</dbReference>
<sequence length="209" mass="23304">MEVDLINWGTCDSCPHESVIGPASSKVFAHCLNTVDGVGIIAIGNVGQLQKTTNLVRPNYIVNLSSVAVAGSTLQLPTDTFYGDGKGAMIDIGTTSIYLPEIFYKHPDTLFWSVRDILYMKHHGRVDDVFPKITFHFDGGLALDIYPHDYLLNNGSDWYYVVLRNGRSQPEHMKNLVILGDIVFSNKLVVYDLENQVIGWTDHDCEILA</sequence>
<dbReference type="Proteomes" id="UP000604825">
    <property type="component" value="Unassembled WGS sequence"/>
</dbReference>
<gene>
    <name evidence="3" type="ORF">NCGR_LOCUS6234</name>
</gene>
<dbReference type="PANTHER" id="PTHR13683:SF768">
    <property type="entry name" value="EUKARYOTIC ASPARTYL PROTEASE FAMILY PROTEIN"/>
    <property type="match status" value="1"/>
</dbReference>
<protein>
    <recommendedName>
        <fullName evidence="2">Peptidase A1 domain-containing protein</fullName>
    </recommendedName>
</protein>
<evidence type="ECO:0000313" key="3">
    <source>
        <dbReference type="EMBL" id="CAD6210117.1"/>
    </source>
</evidence>
<dbReference type="SUPFAM" id="SSF50630">
    <property type="entry name" value="Acid proteases"/>
    <property type="match status" value="1"/>
</dbReference>
<reference evidence="3" key="1">
    <citation type="submission" date="2020-10" db="EMBL/GenBank/DDBJ databases">
        <authorList>
            <person name="Han B."/>
            <person name="Lu T."/>
            <person name="Zhao Q."/>
            <person name="Huang X."/>
            <person name="Zhao Y."/>
        </authorList>
    </citation>
    <scope>NUCLEOTIDE SEQUENCE</scope>
</reference>
<dbReference type="InterPro" id="IPR021109">
    <property type="entry name" value="Peptidase_aspartic_dom_sf"/>
</dbReference>